<protein>
    <submittedName>
        <fullName evidence="1">Uncharacterized protein</fullName>
    </submittedName>
</protein>
<dbReference type="AlphaFoldDB" id="A0A1J3CRM3"/>
<organism evidence="1">
    <name type="scientific">Noccaea caerulescens</name>
    <name type="common">Alpine penny-cress</name>
    <name type="synonym">Thlaspi caerulescens</name>
    <dbReference type="NCBI Taxonomy" id="107243"/>
    <lineage>
        <taxon>Eukaryota</taxon>
        <taxon>Viridiplantae</taxon>
        <taxon>Streptophyta</taxon>
        <taxon>Embryophyta</taxon>
        <taxon>Tracheophyta</taxon>
        <taxon>Spermatophyta</taxon>
        <taxon>Magnoliopsida</taxon>
        <taxon>eudicotyledons</taxon>
        <taxon>Gunneridae</taxon>
        <taxon>Pentapetalae</taxon>
        <taxon>rosids</taxon>
        <taxon>malvids</taxon>
        <taxon>Brassicales</taxon>
        <taxon>Brassicaceae</taxon>
        <taxon>Coluteocarpeae</taxon>
        <taxon>Noccaea</taxon>
    </lineage>
</organism>
<accession>A0A1J3CRM3</accession>
<dbReference type="EMBL" id="GEVI01024227">
    <property type="protein sequence ID" value="JAU08093.1"/>
    <property type="molecule type" value="Transcribed_RNA"/>
</dbReference>
<name>A0A1J3CRM3_NOCCA</name>
<reference evidence="1" key="1">
    <citation type="submission" date="2016-07" db="EMBL/GenBank/DDBJ databases">
        <title>De novo transcriptome assembly of four accessions of the metal hyperaccumulator plant Noccaea caerulescens.</title>
        <authorList>
            <person name="Blande D."/>
            <person name="Halimaa P."/>
            <person name="Tervahauta A.I."/>
            <person name="Aarts M.G."/>
            <person name="Karenlampi S.O."/>
        </authorList>
    </citation>
    <scope>NUCLEOTIDE SEQUENCE</scope>
</reference>
<proteinExistence type="predicted"/>
<evidence type="ECO:0000313" key="1">
    <source>
        <dbReference type="EMBL" id="JAU08093.1"/>
    </source>
</evidence>
<gene>
    <name evidence="1" type="ORF">GA_TR19301_c11_g1_i1_g.63280</name>
</gene>
<sequence>MRCRKRKLSDELDMNFCDVNGPRLRQGSLQIIAKPLLKRAKAYIAVFWAIRHARSSMGFILSLTGHVSVENEFLPDGWSKWLESTSP</sequence>